<dbReference type="RefSeq" id="WP_268008664.1">
    <property type="nucleotide sequence ID" value="NZ_BSUT01000003.1"/>
</dbReference>
<sequence length="168" mass="19154">MQDLIRDYQDQVETLRQKKNLCKDFATKKLYASMIESMTYAIRQMKNDEDNHPRTILLETEALNNMAVVYDSYSVLEDEENDTAATVTLDMSSLSFRESRVLRSLMDGMTFQEIADSMKITKSTVQKYADRARAKLSRMRTAGVQMALFNSLDDDGGVFASGLFRTAN</sequence>
<accession>A0ABY6ZP71</accession>
<dbReference type="SUPFAM" id="SSF46894">
    <property type="entry name" value="C-terminal effector domain of the bipartite response regulators"/>
    <property type="match status" value="1"/>
</dbReference>
<keyword evidence="4" id="KW-0614">Plasmid</keyword>
<protein>
    <submittedName>
        <fullName evidence="4">LuxR C-terminal-related transcriptional regulator</fullName>
    </submittedName>
</protein>
<evidence type="ECO:0000259" key="3">
    <source>
        <dbReference type="SMART" id="SM00421"/>
    </source>
</evidence>
<dbReference type="InterPro" id="IPR000792">
    <property type="entry name" value="Tscrpt_reg_LuxR_C"/>
</dbReference>
<dbReference type="InterPro" id="IPR036388">
    <property type="entry name" value="WH-like_DNA-bd_sf"/>
</dbReference>
<organism evidence="4 5">
    <name type="scientific">Alicyclobacillus fastidiosus</name>
    <dbReference type="NCBI Taxonomy" id="392011"/>
    <lineage>
        <taxon>Bacteria</taxon>
        <taxon>Bacillati</taxon>
        <taxon>Bacillota</taxon>
        <taxon>Bacilli</taxon>
        <taxon>Bacillales</taxon>
        <taxon>Alicyclobacillaceae</taxon>
        <taxon>Alicyclobacillus</taxon>
    </lineage>
</organism>
<dbReference type="PRINTS" id="PR00038">
    <property type="entry name" value="HTHLUXR"/>
</dbReference>
<evidence type="ECO:0000256" key="2">
    <source>
        <dbReference type="ARBA" id="ARBA00023163"/>
    </source>
</evidence>
<gene>
    <name evidence="4" type="ORF">NZD89_28450</name>
</gene>
<feature type="domain" description="HTH luxR-type" evidence="3">
    <location>
        <begin position="91"/>
        <end position="147"/>
    </location>
</feature>
<dbReference type="SMART" id="SM00421">
    <property type="entry name" value="HTH_LUXR"/>
    <property type="match status" value="1"/>
</dbReference>
<reference evidence="4" key="1">
    <citation type="submission" date="2022-08" db="EMBL/GenBank/DDBJ databases">
        <title>Alicyclobacillus fastidiosus DSM 17978, complete genome.</title>
        <authorList>
            <person name="Wang Q."/>
            <person name="Cai R."/>
            <person name="Wang Z."/>
        </authorList>
    </citation>
    <scope>NUCLEOTIDE SEQUENCE</scope>
    <source>
        <strain evidence="4">DSM 17978</strain>
        <plasmid evidence="4">unnamed1</plasmid>
    </source>
</reference>
<dbReference type="Pfam" id="PF00196">
    <property type="entry name" value="GerE"/>
    <property type="match status" value="1"/>
</dbReference>
<keyword evidence="2" id="KW-0804">Transcription</keyword>
<dbReference type="Proteomes" id="UP001164761">
    <property type="component" value="Plasmid unnamed1"/>
</dbReference>
<name>A0ABY6ZP71_9BACL</name>
<geneLocation type="plasmid" evidence="4 5">
    <name>unnamed1</name>
</geneLocation>
<keyword evidence="1" id="KW-0805">Transcription regulation</keyword>
<evidence type="ECO:0000313" key="5">
    <source>
        <dbReference type="Proteomes" id="UP001164761"/>
    </source>
</evidence>
<proteinExistence type="predicted"/>
<evidence type="ECO:0000313" key="4">
    <source>
        <dbReference type="EMBL" id="WAH44790.1"/>
    </source>
</evidence>
<evidence type="ECO:0000256" key="1">
    <source>
        <dbReference type="ARBA" id="ARBA00023015"/>
    </source>
</evidence>
<dbReference type="InterPro" id="IPR016032">
    <property type="entry name" value="Sig_transdc_resp-reg_C-effctor"/>
</dbReference>
<dbReference type="EMBL" id="CP104068">
    <property type="protein sequence ID" value="WAH44790.1"/>
    <property type="molecule type" value="Genomic_DNA"/>
</dbReference>
<keyword evidence="5" id="KW-1185">Reference proteome</keyword>
<dbReference type="Gene3D" id="1.10.10.10">
    <property type="entry name" value="Winged helix-like DNA-binding domain superfamily/Winged helix DNA-binding domain"/>
    <property type="match status" value="1"/>
</dbReference>